<evidence type="ECO:0000313" key="12">
    <source>
        <dbReference type="Proteomes" id="UP000033514"/>
    </source>
</evidence>
<dbReference type="CDD" id="cd07409">
    <property type="entry name" value="MPP_CD73_N"/>
    <property type="match status" value="1"/>
</dbReference>
<dbReference type="GO" id="GO:0000166">
    <property type="term" value="F:nucleotide binding"/>
    <property type="evidence" value="ECO:0007669"/>
    <property type="project" value="UniProtKB-KW"/>
</dbReference>
<feature type="domain" description="5'-Nucleotidase C-terminal" evidence="10">
    <location>
        <begin position="334"/>
        <end position="495"/>
    </location>
</feature>
<dbReference type="PATRIC" id="fig|361041.3.peg.803"/>
<name>A0A0F5LCV6_9HYPH</name>
<dbReference type="InterPro" id="IPR006146">
    <property type="entry name" value="5'-Nucleotdase_CS"/>
</dbReference>
<dbReference type="InterPro" id="IPR006179">
    <property type="entry name" value="5_nucleotidase/apyrase"/>
</dbReference>
<evidence type="ECO:0000256" key="5">
    <source>
        <dbReference type="ARBA" id="ARBA00022729"/>
    </source>
</evidence>
<comment type="caution">
    <text evidence="11">The sequence shown here is derived from an EMBL/GenBank/DDBJ whole genome shotgun (WGS) entry which is preliminary data.</text>
</comment>
<evidence type="ECO:0000256" key="6">
    <source>
        <dbReference type="ARBA" id="ARBA00022741"/>
    </source>
</evidence>
<dbReference type="FunFam" id="3.90.780.10:FF:000004">
    <property type="entry name" value="UDP-sugar hydrolase, putative"/>
    <property type="match status" value="1"/>
</dbReference>
<dbReference type="OrthoDB" id="9803927at2"/>
<dbReference type="PANTHER" id="PTHR11575:SF24">
    <property type="entry name" value="5'-NUCLEOTIDASE"/>
    <property type="match status" value="1"/>
</dbReference>
<sequence>MKKLLLSASALTLCAGFSTAAHAEFTLNILHINDFHSRFDPITGSDSNCDADTDAAGECFGGIARLKTIIDDTRAKYQDGNSLLLSAGDNFQGSLYYTTYKSKVVSDFFNQMGFDVVATGNHEFDDGPEEFLKFIEAAKFPIIGGNFDVTKDEGLRGKIEGSIVVEVGGEKIGIIGATTEDTPEIASPGDVEFHDVIQYVRGASEALDAAGVNKIILLSHIGYTEDLNVAASLPLVDVIVGGHSHTLLSNTDEGAAGPYPTMVKNPEGVEVPVVQANQYGKYLGDIAITWDDNGVVTKAEGEPYLIDASVNADEDFKGQLAELAAPIEEATSQVIGSTTEKLEGAREVCRVQECSMGNLLADAILDRVADQGATIAFQNGGGIRASIDAGDITVGDVLTVLPFSNTLATVQVSGADVVEALENGVSDVENGAGRFAQVAGLKYTYTLSKPAGERVSEVMVKGEGDTWVPIDEDATYTVVTNNYVRSGGDGFESFASGENPYDFGPPLEQVVADYLAKLGGEYTPYTDGRITIK</sequence>
<feature type="domain" description="Calcineurin-like phosphoesterase" evidence="9">
    <location>
        <begin position="28"/>
        <end position="246"/>
    </location>
</feature>
<proteinExistence type="inferred from homology"/>
<comment type="similarity">
    <text evidence="2 8">Belongs to the 5'-nucleotidase family.</text>
</comment>
<evidence type="ECO:0000313" key="11">
    <source>
        <dbReference type="EMBL" id="KKB80221.1"/>
    </source>
</evidence>
<dbReference type="SUPFAM" id="SSF56300">
    <property type="entry name" value="Metallo-dependent phosphatases"/>
    <property type="match status" value="1"/>
</dbReference>
<dbReference type="PROSITE" id="PS00785">
    <property type="entry name" value="5_NUCLEOTIDASE_1"/>
    <property type="match status" value="1"/>
</dbReference>
<dbReference type="InterPro" id="IPR008334">
    <property type="entry name" value="5'-Nucleotdase_C"/>
</dbReference>
<keyword evidence="12" id="KW-1185">Reference proteome</keyword>
<dbReference type="GO" id="GO:0009166">
    <property type="term" value="P:nucleotide catabolic process"/>
    <property type="evidence" value="ECO:0007669"/>
    <property type="project" value="InterPro"/>
</dbReference>
<keyword evidence="4" id="KW-0479">Metal-binding</keyword>
<organism evidence="11 12">
    <name type="scientific">Devosia soli</name>
    <dbReference type="NCBI Taxonomy" id="361041"/>
    <lineage>
        <taxon>Bacteria</taxon>
        <taxon>Pseudomonadati</taxon>
        <taxon>Pseudomonadota</taxon>
        <taxon>Alphaproteobacteria</taxon>
        <taxon>Hyphomicrobiales</taxon>
        <taxon>Devosiaceae</taxon>
        <taxon>Devosia</taxon>
    </lineage>
</organism>
<dbReference type="Proteomes" id="UP000033514">
    <property type="component" value="Unassembled WGS sequence"/>
</dbReference>
<dbReference type="InterPro" id="IPR004843">
    <property type="entry name" value="Calcineurin-like_PHP"/>
</dbReference>
<dbReference type="STRING" id="361041.VW35_07345"/>
<dbReference type="GO" id="GO:0005576">
    <property type="term" value="C:extracellular region"/>
    <property type="evidence" value="ECO:0007669"/>
    <property type="project" value="UniProtKB-SubCell"/>
</dbReference>
<dbReference type="PRINTS" id="PR01607">
    <property type="entry name" value="APYRASEFAMLY"/>
</dbReference>
<dbReference type="RefSeq" id="WP_046142284.1">
    <property type="nucleotide sequence ID" value="NZ_LAJG01000014.1"/>
</dbReference>
<evidence type="ECO:0000259" key="9">
    <source>
        <dbReference type="Pfam" id="PF00149"/>
    </source>
</evidence>
<evidence type="ECO:0000256" key="8">
    <source>
        <dbReference type="RuleBase" id="RU362119"/>
    </source>
</evidence>
<dbReference type="AlphaFoldDB" id="A0A0F5LCV6"/>
<dbReference type="GO" id="GO:0016788">
    <property type="term" value="F:hydrolase activity, acting on ester bonds"/>
    <property type="evidence" value="ECO:0007669"/>
    <property type="project" value="InterPro"/>
</dbReference>
<gene>
    <name evidence="11" type="ORF">VW35_07345</name>
</gene>
<accession>A0A0F5LCV6</accession>
<dbReference type="Gene3D" id="3.90.780.10">
    <property type="entry name" value="5'-Nucleotidase, C-terminal domain"/>
    <property type="match status" value="1"/>
</dbReference>
<comment type="subcellular location">
    <subcellularLocation>
        <location evidence="1">Secreted</location>
    </subcellularLocation>
</comment>
<evidence type="ECO:0000256" key="7">
    <source>
        <dbReference type="ARBA" id="ARBA00022801"/>
    </source>
</evidence>
<evidence type="ECO:0000256" key="4">
    <source>
        <dbReference type="ARBA" id="ARBA00022723"/>
    </source>
</evidence>
<feature type="chain" id="PRO_5005117122" evidence="8">
    <location>
        <begin position="24"/>
        <end position="533"/>
    </location>
</feature>
<evidence type="ECO:0000256" key="1">
    <source>
        <dbReference type="ARBA" id="ARBA00004613"/>
    </source>
</evidence>
<protein>
    <submittedName>
        <fullName evidence="11">5'-nucleotidase</fullName>
    </submittedName>
</protein>
<dbReference type="InterPro" id="IPR036907">
    <property type="entry name" value="5'-Nucleotdase_C_sf"/>
</dbReference>
<dbReference type="InterPro" id="IPR029052">
    <property type="entry name" value="Metallo-depent_PP-like"/>
</dbReference>
<evidence type="ECO:0000259" key="10">
    <source>
        <dbReference type="Pfam" id="PF02872"/>
    </source>
</evidence>
<keyword evidence="6 8" id="KW-0547">Nucleotide-binding</keyword>
<keyword evidence="5 8" id="KW-0732">Signal</keyword>
<dbReference type="GO" id="GO:0046872">
    <property type="term" value="F:metal ion binding"/>
    <property type="evidence" value="ECO:0007669"/>
    <property type="project" value="UniProtKB-KW"/>
</dbReference>
<dbReference type="FunFam" id="3.60.21.10:FF:000020">
    <property type="entry name" value="NT5E isoform 4"/>
    <property type="match status" value="1"/>
</dbReference>
<dbReference type="PANTHER" id="PTHR11575">
    <property type="entry name" value="5'-NUCLEOTIDASE-RELATED"/>
    <property type="match status" value="1"/>
</dbReference>
<dbReference type="Pfam" id="PF02872">
    <property type="entry name" value="5_nucleotid_C"/>
    <property type="match status" value="1"/>
</dbReference>
<dbReference type="Pfam" id="PF00149">
    <property type="entry name" value="Metallophos"/>
    <property type="match status" value="1"/>
</dbReference>
<dbReference type="EMBL" id="LAJG01000014">
    <property type="protein sequence ID" value="KKB80221.1"/>
    <property type="molecule type" value="Genomic_DNA"/>
</dbReference>
<evidence type="ECO:0000256" key="3">
    <source>
        <dbReference type="ARBA" id="ARBA00022525"/>
    </source>
</evidence>
<keyword evidence="3" id="KW-0964">Secreted</keyword>
<dbReference type="Gene3D" id="3.60.21.10">
    <property type="match status" value="1"/>
</dbReference>
<keyword evidence="7 8" id="KW-0378">Hydrolase</keyword>
<feature type="signal peptide" evidence="8">
    <location>
        <begin position="1"/>
        <end position="23"/>
    </location>
</feature>
<evidence type="ECO:0000256" key="2">
    <source>
        <dbReference type="ARBA" id="ARBA00006654"/>
    </source>
</evidence>
<reference evidence="11 12" key="1">
    <citation type="submission" date="2015-03" db="EMBL/GenBank/DDBJ databases">
        <authorList>
            <person name="Hassan Y.I."/>
            <person name="Lepp D."/>
            <person name="Zhou T."/>
        </authorList>
    </citation>
    <scope>NUCLEOTIDE SEQUENCE [LARGE SCALE GENOMIC DNA]</scope>
    <source>
        <strain evidence="11 12">GH2-10</strain>
    </source>
</reference>
<dbReference type="SUPFAM" id="SSF55816">
    <property type="entry name" value="5'-nucleotidase (syn. UDP-sugar hydrolase), C-terminal domain"/>
    <property type="match status" value="1"/>
</dbReference>